<dbReference type="EMBL" id="LKMD01000107">
    <property type="protein sequence ID" value="PIA90526.1"/>
    <property type="molecule type" value="Genomic_DNA"/>
</dbReference>
<name>A0A2G5HD86_CERBT</name>
<gene>
    <name evidence="12" type="ORF">CB0940_11048</name>
</gene>
<feature type="compositionally biased region" description="Polar residues" evidence="10">
    <location>
        <begin position="932"/>
        <end position="947"/>
    </location>
</feature>
<dbReference type="SUPFAM" id="SSF82708">
    <property type="entry name" value="R3H domain"/>
    <property type="match status" value="1"/>
</dbReference>
<keyword evidence="5" id="KW-0863">Zinc-finger</keyword>
<dbReference type="InterPro" id="IPR034077">
    <property type="entry name" value="R3H_FAP1"/>
</dbReference>
<evidence type="ECO:0000256" key="10">
    <source>
        <dbReference type="SAM" id="MobiDB-lite"/>
    </source>
</evidence>
<dbReference type="Pfam" id="PF01424">
    <property type="entry name" value="R3H"/>
    <property type="match status" value="1"/>
</dbReference>
<dbReference type="Gene3D" id="3.30.1370.50">
    <property type="entry name" value="R3H-like domain"/>
    <property type="match status" value="1"/>
</dbReference>
<keyword evidence="6" id="KW-0862">Zinc</keyword>
<dbReference type="InterPro" id="IPR000967">
    <property type="entry name" value="Znf_NFX1"/>
</dbReference>
<sequence>METPAAAQPSQPAQRRRGPRRGRGGRGSRREGGGEDPSLAFRPASIAPVEASSQQSDATPQRGGRGGGRGRGRGRGGRGGVQGSEKRSTVNGRTFGGQLTRTETDQSEASNAASLQGAAPVFVPGQQHVQNVTQKQPIERPHRQPKQRRMSKSQAPDIATRTHEDIDNRHYECAICTSEVLRNSKVWSCHTCWTVFHLKCIKQWSSNAGASAAQQNSDGVPHMRQWRCPGCNLPKDDLPHSYTCWCEKETDPRPLQGIPPHSCGQTCGKERVRKCPHPCQLTCHAGPCPPCTHMGPTQQCYCGSHESTKRCMETNYEAGWSCGETCGSTLSCGEHKCERPCHAGSCGPCEVRLPARCYCGQMEKDVLCSDRGVPIQSSRKHILDASPAPGPANRDVTSNIPESQSILESWTGVFDCGSTCGRAFDCGTHQCEKRCHPQDGEAGHCPRSPDVVTHCSCGKTPLHELSDAPRTSCQDDIPSCSKPCDKVLPCGHLCPQVCHVGSCGSCLKMVSINCRCGRTSHSTVCHQGMDEPPQCMRVCRITLNCGRHMCDEHCCTGERKAHERQASRKKGRPLGSAPRTAEEGYEAEHICTRQCGRPLKCGNHVCEELCHKGPCGSCREAIFEEVACNCERTVLQPPLPCGTQPPPCRYPCERPKACGHPQVAHNCHQDDDACPKCPFLTPKMCMCGKKALKNQQCWLRDVSCGTVCGQKLKCGVHFCRKQCHRKGQCEDAGGQACTQPCGKEKKVCGHPDEAPCHAPFACKESKPCNSKIFITCECQAQKQEVKCGASTSGEGNTLKSLPCNEECARLERNRRLAVALNIDQSTHVEGGDHIPYSTETLNLFAAHPKWCQTQEREFRVFATSPDEKRLRFKPMQAQQRSFVHSLAEDFGLDSESVDPEPHRHVMIWKTPRFVSAPNKTLADALRLRQQAQRSVNASTNASDNESAPTKPKARSLEPFNSFRITNARFGLTIDEIRAEINAVLHSAYPFTFDVEFLPSEDIVLKAITRTLPPQDLERMLFNLKEPLGTKIANRGFGSMQLCTTDTSLNITRFESDGAPGDGWSRVAAKKSAPKVALTSSTFGSTNAFSALSGNKVTFAKKAPALKAKAPAAAAPVIVDDWEAAEVEEEEKERSRDLAYTSASDGEGLGAESPPGIMTPSPEAGGSGDEANVAAESITKVEEVADQGAETKDWADEVTAATM</sequence>
<feature type="compositionally biased region" description="Polar residues" evidence="10">
    <location>
        <begin position="89"/>
        <end position="113"/>
    </location>
</feature>
<keyword evidence="9" id="KW-0539">Nucleus</keyword>
<dbReference type="Pfam" id="PF01422">
    <property type="entry name" value="zf-NF-X1"/>
    <property type="match status" value="7"/>
</dbReference>
<dbReference type="AlphaFoldDB" id="A0A2G5HD86"/>
<keyword evidence="8" id="KW-0804">Transcription</keyword>
<evidence type="ECO:0000256" key="4">
    <source>
        <dbReference type="ARBA" id="ARBA00022737"/>
    </source>
</evidence>
<dbReference type="GO" id="GO:0000977">
    <property type="term" value="F:RNA polymerase II transcription regulatory region sequence-specific DNA binding"/>
    <property type="evidence" value="ECO:0007669"/>
    <property type="project" value="TreeGrafter"/>
</dbReference>
<feature type="compositionally biased region" description="Basic residues" evidence="10">
    <location>
        <begin position="14"/>
        <end position="27"/>
    </location>
</feature>
<evidence type="ECO:0000313" key="12">
    <source>
        <dbReference type="EMBL" id="PIA90526.1"/>
    </source>
</evidence>
<comment type="subcellular location">
    <subcellularLocation>
        <location evidence="1">Nucleus</location>
    </subcellularLocation>
</comment>
<dbReference type="InterPro" id="IPR036867">
    <property type="entry name" value="R3H_dom_sf"/>
</dbReference>
<keyword evidence="7" id="KW-0805">Transcription regulation</keyword>
<dbReference type="InterPro" id="IPR034078">
    <property type="entry name" value="NFX1_fam"/>
</dbReference>
<feature type="region of interest" description="Disordered" evidence="10">
    <location>
        <begin position="1128"/>
        <end position="1174"/>
    </location>
</feature>
<protein>
    <submittedName>
        <fullName evidence="12">FKBP12-associated protein 1</fullName>
    </submittedName>
</protein>
<dbReference type="GO" id="GO:0000981">
    <property type="term" value="F:DNA-binding transcription factor activity, RNA polymerase II-specific"/>
    <property type="evidence" value="ECO:0007669"/>
    <property type="project" value="TreeGrafter"/>
</dbReference>
<dbReference type="PANTHER" id="PTHR12360">
    <property type="entry name" value="NUCLEAR TRANSCRIPTION FACTOR, X-BOX BINDING 1 NFX1"/>
    <property type="match status" value="1"/>
</dbReference>
<reference evidence="12 13" key="1">
    <citation type="submission" date="2015-10" db="EMBL/GenBank/DDBJ databases">
        <title>The cercosporin biosynthetic gene cluster was horizontally transferred to several fungal lineages and shown to be expanded in Cercospora beticola based on microsynteny with recipient genomes.</title>
        <authorList>
            <person name="De Jonge R."/>
            <person name="Ebert M.K."/>
            <person name="Suttle J.C."/>
            <person name="Jurick Ii W.M."/>
            <person name="Secor G.A."/>
            <person name="Thomma B.P."/>
            <person name="Van De Peer Y."/>
            <person name="Bolton M.D."/>
        </authorList>
    </citation>
    <scope>NUCLEOTIDE SEQUENCE [LARGE SCALE GENOMIC DNA]</scope>
    <source>
        <strain evidence="12 13">09-40</strain>
    </source>
</reference>
<evidence type="ECO:0000256" key="2">
    <source>
        <dbReference type="ARBA" id="ARBA00007269"/>
    </source>
</evidence>
<evidence type="ECO:0000256" key="6">
    <source>
        <dbReference type="ARBA" id="ARBA00022833"/>
    </source>
</evidence>
<evidence type="ECO:0000256" key="7">
    <source>
        <dbReference type="ARBA" id="ARBA00023015"/>
    </source>
</evidence>
<keyword evidence="4" id="KW-0677">Repeat</keyword>
<accession>A0A2G5HD86</accession>
<evidence type="ECO:0000256" key="8">
    <source>
        <dbReference type="ARBA" id="ARBA00023163"/>
    </source>
</evidence>
<dbReference type="FunFam" id="3.30.1370.50:FF:000006">
    <property type="entry name" value="NF-X1 finger transcription factor"/>
    <property type="match status" value="1"/>
</dbReference>
<keyword evidence="3" id="KW-0479">Metal-binding</keyword>
<dbReference type="OrthoDB" id="6512771at2759"/>
<evidence type="ECO:0000256" key="3">
    <source>
        <dbReference type="ARBA" id="ARBA00022723"/>
    </source>
</evidence>
<organism evidence="12 13">
    <name type="scientific">Cercospora beticola</name>
    <name type="common">Sugarbeet leaf spot fungus</name>
    <dbReference type="NCBI Taxonomy" id="122368"/>
    <lineage>
        <taxon>Eukaryota</taxon>
        <taxon>Fungi</taxon>
        <taxon>Dikarya</taxon>
        <taxon>Ascomycota</taxon>
        <taxon>Pezizomycotina</taxon>
        <taxon>Dothideomycetes</taxon>
        <taxon>Dothideomycetidae</taxon>
        <taxon>Mycosphaerellales</taxon>
        <taxon>Mycosphaerellaceae</taxon>
        <taxon>Cercospora</taxon>
    </lineage>
</organism>
<dbReference type="GO" id="GO:0008270">
    <property type="term" value="F:zinc ion binding"/>
    <property type="evidence" value="ECO:0007669"/>
    <property type="project" value="UniProtKB-KW"/>
</dbReference>
<evidence type="ECO:0000256" key="1">
    <source>
        <dbReference type="ARBA" id="ARBA00004123"/>
    </source>
</evidence>
<dbReference type="InterPro" id="IPR001374">
    <property type="entry name" value="R3H_dom"/>
</dbReference>
<dbReference type="GO" id="GO:0000122">
    <property type="term" value="P:negative regulation of transcription by RNA polymerase II"/>
    <property type="evidence" value="ECO:0007669"/>
    <property type="project" value="TreeGrafter"/>
</dbReference>
<feature type="region of interest" description="Disordered" evidence="10">
    <location>
        <begin position="932"/>
        <end position="954"/>
    </location>
</feature>
<dbReference type="PROSITE" id="PS51061">
    <property type="entry name" value="R3H"/>
    <property type="match status" value="1"/>
</dbReference>
<evidence type="ECO:0000259" key="11">
    <source>
        <dbReference type="PROSITE" id="PS51061"/>
    </source>
</evidence>
<evidence type="ECO:0000256" key="9">
    <source>
        <dbReference type="ARBA" id="ARBA00023242"/>
    </source>
</evidence>
<comment type="similarity">
    <text evidence="2">Belongs to the NFX1 family.</text>
</comment>
<dbReference type="Proteomes" id="UP000230605">
    <property type="component" value="Chromosome 9"/>
</dbReference>
<dbReference type="PANTHER" id="PTHR12360:SF12">
    <property type="entry name" value="TRANSCRIPTIONAL REPRESSOR NF-X1"/>
    <property type="match status" value="1"/>
</dbReference>
<dbReference type="GO" id="GO:0005634">
    <property type="term" value="C:nucleus"/>
    <property type="evidence" value="ECO:0007669"/>
    <property type="project" value="UniProtKB-SubCell"/>
</dbReference>
<proteinExistence type="inferred from homology"/>
<comment type="caution">
    <text evidence="12">The sequence shown here is derived from an EMBL/GenBank/DDBJ whole genome shotgun (WGS) entry which is preliminary data.</text>
</comment>
<feature type="domain" description="R3H" evidence="11">
    <location>
        <begin position="848"/>
        <end position="911"/>
    </location>
</feature>
<feature type="region of interest" description="Disordered" evidence="10">
    <location>
        <begin position="1"/>
        <end position="113"/>
    </location>
</feature>
<dbReference type="CDD" id="cd06006">
    <property type="entry name" value="R3H_unknown_2"/>
    <property type="match status" value="1"/>
</dbReference>
<evidence type="ECO:0000256" key="5">
    <source>
        <dbReference type="ARBA" id="ARBA00022771"/>
    </source>
</evidence>
<evidence type="ECO:0000313" key="13">
    <source>
        <dbReference type="Proteomes" id="UP000230605"/>
    </source>
</evidence>
<dbReference type="SMART" id="SM00438">
    <property type="entry name" value="ZnF_NFX"/>
    <property type="match status" value="9"/>
</dbReference>
<dbReference type="CDD" id="cd06008">
    <property type="entry name" value="NF-X1-zinc-finger"/>
    <property type="match status" value="5"/>
</dbReference>
<feature type="region of interest" description="Disordered" evidence="10">
    <location>
        <begin position="130"/>
        <end position="163"/>
    </location>
</feature>
<feature type="compositionally biased region" description="Low complexity" evidence="10">
    <location>
        <begin position="1"/>
        <end position="13"/>
    </location>
</feature>
<dbReference type="SMART" id="SM00393">
    <property type="entry name" value="R3H"/>
    <property type="match status" value="1"/>
</dbReference>